<evidence type="ECO:0000313" key="15">
    <source>
        <dbReference type="EMBL" id="WQG85589.1"/>
    </source>
</evidence>
<dbReference type="PANTHER" id="PTHR30529:SF3">
    <property type="entry name" value="CYTOCHROME B561 HOMOLOG 1"/>
    <property type="match status" value="1"/>
</dbReference>
<dbReference type="InterPro" id="IPR052168">
    <property type="entry name" value="Cytochrome_b561_oxidase"/>
</dbReference>
<feature type="transmembrane region" description="Helical" evidence="13">
    <location>
        <begin position="16"/>
        <end position="34"/>
    </location>
</feature>
<comment type="subcellular location">
    <subcellularLocation>
        <location evidence="2">Cell membrane</location>
        <topology evidence="2">Multi-pass membrane protein</topology>
    </subcellularLocation>
</comment>
<evidence type="ECO:0000256" key="3">
    <source>
        <dbReference type="ARBA" id="ARBA00022448"/>
    </source>
</evidence>
<keyword evidence="5" id="KW-0349">Heme</keyword>
<evidence type="ECO:0000256" key="13">
    <source>
        <dbReference type="SAM" id="Phobius"/>
    </source>
</evidence>
<keyword evidence="16" id="KW-1185">Reference proteome</keyword>
<comment type="cofactor">
    <cofactor evidence="1">
        <name>heme b</name>
        <dbReference type="ChEBI" id="CHEBI:60344"/>
    </cofactor>
</comment>
<organism evidence="15 16">
    <name type="scientific">Kangiella aquimarina</name>
    <dbReference type="NCBI Taxonomy" id="261965"/>
    <lineage>
        <taxon>Bacteria</taxon>
        <taxon>Pseudomonadati</taxon>
        <taxon>Pseudomonadota</taxon>
        <taxon>Gammaproteobacteria</taxon>
        <taxon>Kangiellales</taxon>
        <taxon>Kangiellaceae</taxon>
        <taxon>Kangiella</taxon>
    </lineage>
</organism>
<keyword evidence="3" id="KW-0813">Transport</keyword>
<feature type="domain" description="Cytochrome b561 bacterial/Ni-hydrogenase" evidence="14">
    <location>
        <begin position="10"/>
        <end position="190"/>
    </location>
</feature>
<evidence type="ECO:0000256" key="1">
    <source>
        <dbReference type="ARBA" id="ARBA00001970"/>
    </source>
</evidence>
<dbReference type="SUPFAM" id="SSF81342">
    <property type="entry name" value="Transmembrane di-heme cytochromes"/>
    <property type="match status" value="1"/>
</dbReference>
<dbReference type="Proteomes" id="UP001324185">
    <property type="component" value="Chromosome"/>
</dbReference>
<evidence type="ECO:0000256" key="2">
    <source>
        <dbReference type="ARBA" id="ARBA00004651"/>
    </source>
</evidence>
<dbReference type="PANTHER" id="PTHR30529">
    <property type="entry name" value="CYTOCHROME B561"/>
    <property type="match status" value="1"/>
</dbReference>
<keyword evidence="7" id="KW-0479">Metal-binding</keyword>
<keyword evidence="4" id="KW-1003">Cell membrane</keyword>
<evidence type="ECO:0000256" key="12">
    <source>
        <dbReference type="ARBA" id="ARBA00037975"/>
    </source>
</evidence>
<sequence>MQLKNTSETYGSIAKGFHWITAILYLASYCAIYYQNWLAESDFEKWSSIQLHLSIGITLGGLIVLRIIWRCLNQTPDPEPGSKTQRLAARAGHYILYLIMIIMPLSGYLSIADYLSKGGVITYFLWFDITLFRDVELVSLFGVTLEQLEDPAELVHYYLGAWVIWLLIVGHISAALYHHYIKKDKTLSKMAFQKQ</sequence>
<keyword evidence="11 13" id="KW-0472">Membrane</keyword>
<dbReference type="Pfam" id="PF01292">
    <property type="entry name" value="Ni_hydr_CYTB"/>
    <property type="match status" value="1"/>
</dbReference>
<dbReference type="EMBL" id="CP140158">
    <property type="protein sequence ID" value="WQG85589.1"/>
    <property type="molecule type" value="Genomic_DNA"/>
</dbReference>
<evidence type="ECO:0000256" key="5">
    <source>
        <dbReference type="ARBA" id="ARBA00022617"/>
    </source>
</evidence>
<proteinExistence type="inferred from homology"/>
<feature type="transmembrane region" description="Helical" evidence="13">
    <location>
        <begin position="94"/>
        <end position="111"/>
    </location>
</feature>
<evidence type="ECO:0000256" key="7">
    <source>
        <dbReference type="ARBA" id="ARBA00022723"/>
    </source>
</evidence>
<accession>A0ABZ0X5F0</accession>
<gene>
    <name evidence="15" type="ORF">SR900_01595</name>
</gene>
<dbReference type="RefSeq" id="WP_018623579.1">
    <property type="nucleotide sequence ID" value="NZ_CP140158.1"/>
</dbReference>
<dbReference type="InterPro" id="IPR011577">
    <property type="entry name" value="Cyt_b561_bac/Ni-Hgenase"/>
</dbReference>
<dbReference type="InterPro" id="IPR016174">
    <property type="entry name" value="Di-haem_cyt_TM"/>
</dbReference>
<name>A0ABZ0X5F0_9GAMM</name>
<reference evidence="15 16" key="1">
    <citation type="submission" date="2023-11" db="EMBL/GenBank/DDBJ databases">
        <title>MicrobeMod: A computational toolkit for identifying prokaryotic methylation and restriction-modification with nanopore sequencing.</title>
        <authorList>
            <person name="Crits-Christoph A."/>
            <person name="Kang S.C."/>
            <person name="Lee H."/>
            <person name="Ostrov N."/>
        </authorList>
    </citation>
    <scope>NUCLEOTIDE SEQUENCE [LARGE SCALE GENOMIC DNA]</scope>
    <source>
        <strain evidence="15 16">DSMZ 16071</strain>
    </source>
</reference>
<evidence type="ECO:0000256" key="9">
    <source>
        <dbReference type="ARBA" id="ARBA00022989"/>
    </source>
</evidence>
<keyword evidence="10" id="KW-0408">Iron</keyword>
<feature type="transmembrane region" description="Helical" evidence="13">
    <location>
        <begin position="157"/>
        <end position="180"/>
    </location>
</feature>
<evidence type="ECO:0000256" key="10">
    <source>
        <dbReference type="ARBA" id="ARBA00023004"/>
    </source>
</evidence>
<evidence type="ECO:0000256" key="8">
    <source>
        <dbReference type="ARBA" id="ARBA00022982"/>
    </source>
</evidence>
<feature type="transmembrane region" description="Helical" evidence="13">
    <location>
        <begin position="46"/>
        <end position="69"/>
    </location>
</feature>
<evidence type="ECO:0000313" key="16">
    <source>
        <dbReference type="Proteomes" id="UP001324185"/>
    </source>
</evidence>
<keyword evidence="8" id="KW-0249">Electron transport</keyword>
<evidence type="ECO:0000256" key="4">
    <source>
        <dbReference type="ARBA" id="ARBA00022475"/>
    </source>
</evidence>
<protein>
    <submittedName>
        <fullName evidence="15">Cytochrome b</fullName>
    </submittedName>
</protein>
<evidence type="ECO:0000259" key="14">
    <source>
        <dbReference type="Pfam" id="PF01292"/>
    </source>
</evidence>
<comment type="similarity">
    <text evidence="12">Belongs to the cytochrome b561 family.</text>
</comment>
<keyword evidence="6 13" id="KW-0812">Transmembrane</keyword>
<evidence type="ECO:0000256" key="11">
    <source>
        <dbReference type="ARBA" id="ARBA00023136"/>
    </source>
</evidence>
<keyword evidence="9 13" id="KW-1133">Transmembrane helix</keyword>
<evidence type="ECO:0000256" key="6">
    <source>
        <dbReference type="ARBA" id="ARBA00022692"/>
    </source>
</evidence>